<dbReference type="CDD" id="cd03785">
    <property type="entry name" value="GT28_MurG"/>
    <property type="match status" value="1"/>
</dbReference>
<evidence type="ECO:0000256" key="2">
    <source>
        <dbReference type="ARBA" id="ARBA00022618"/>
    </source>
</evidence>
<dbReference type="PANTHER" id="PTHR21015">
    <property type="entry name" value="UDP-N-ACETYLGLUCOSAMINE--N-ACETYLMURAMYL-(PENTAPEPTIDE) PYROPHOSPHORYL-UNDECAPRENOL N-ACETYLGLUCOSAMINE TRANSFERASE 1"/>
    <property type="match status" value="1"/>
</dbReference>
<keyword evidence="3 10" id="KW-0328">Glycosyltransferase</keyword>
<feature type="domain" description="Glycosyltransferase family 28 N-terminal" evidence="11">
    <location>
        <begin position="8"/>
        <end position="143"/>
    </location>
</feature>
<evidence type="ECO:0000313" key="14">
    <source>
        <dbReference type="Proteomes" id="UP000595362"/>
    </source>
</evidence>
<dbReference type="Pfam" id="PF04101">
    <property type="entry name" value="Glyco_tran_28_C"/>
    <property type="match status" value="1"/>
</dbReference>
<dbReference type="HAMAP" id="MF_00033">
    <property type="entry name" value="MurG"/>
    <property type="match status" value="1"/>
</dbReference>
<name>A0A7T5R4M4_9BACT</name>
<dbReference type="GO" id="GO:0071555">
    <property type="term" value="P:cell wall organization"/>
    <property type="evidence" value="ECO:0007669"/>
    <property type="project" value="UniProtKB-KW"/>
</dbReference>
<dbReference type="GO" id="GO:0005886">
    <property type="term" value="C:plasma membrane"/>
    <property type="evidence" value="ECO:0007669"/>
    <property type="project" value="UniProtKB-SubCell"/>
</dbReference>
<keyword evidence="6 10" id="KW-0573">Peptidoglycan synthesis</keyword>
<dbReference type="SUPFAM" id="SSF53756">
    <property type="entry name" value="UDP-Glycosyltransferase/glycogen phosphorylase"/>
    <property type="match status" value="1"/>
</dbReference>
<dbReference type="Pfam" id="PF03033">
    <property type="entry name" value="Glyco_transf_28"/>
    <property type="match status" value="1"/>
</dbReference>
<comment type="similarity">
    <text evidence="10">Belongs to the glycosyltransferase 28 family. MurG subfamily.</text>
</comment>
<protein>
    <recommendedName>
        <fullName evidence="10">UDP-N-acetylglucosamine--N-acetylmuramyl-(pentapeptide) pyrophosphoryl-undecaprenol N-acetylglucosamine transferase</fullName>
        <ecNumber evidence="10">2.4.1.227</ecNumber>
    </recommendedName>
    <alternativeName>
        <fullName evidence="10">Undecaprenyl-PP-MurNAc-pentapeptide-UDPGlcNAc GlcNAc transferase</fullName>
    </alternativeName>
</protein>
<comment type="function">
    <text evidence="10">Cell wall formation. Catalyzes the transfer of a GlcNAc subunit on undecaprenyl-pyrophosphoryl-MurNAc-pentapeptide (lipid intermediate I) to form undecaprenyl-pyrophosphoryl-MurNAc-(pentapeptide)GlcNAc (lipid intermediate II).</text>
</comment>
<feature type="binding site" evidence="10">
    <location>
        <position position="196"/>
    </location>
    <ligand>
        <name>UDP-N-acetyl-alpha-D-glucosamine</name>
        <dbReference type="ChEBI" id="CHEBI:57705"/>
    </ligand>
</feature>
<keyword evidence="4 10" id="KW-0808">Transferase</keyword>
<dbReference type="NCBIfam" id="TIGR01133">
    <property type="entry name" value="murG"/>
    <property type="match status" value="1"/>
</dbReference>
<feature type="binding site" evidence="10">
    <location>
        <position position="125"/>
    </location>
    <ligand>
        <name>UDP-N-acetyl-alpha-D-glucosamine</name>
        <dbReference type="ChEBI" id="CHEBI:57705"/>
    </ligand>
</feature>
<evidence type="ECO:0000256" key="10">
    <source>
        <dbReference type="HAMAP-Rule" id="MF_00033"/>
    </source>
</evidence>
<dbReference type="GO" id="GO:0050511">
    <property type="term" value="F:undecaprenyldiphospho-muramoylpentapeptide beta-N-acetylglucosaminyltransferase activity"/>
    <property type="evidence" value="ECO:0007669"/>
    <property type="project" value="UniProtKB-UniRule"/>
</dbReference>
<feature type="domain" description="Glycosyl transferase family 28 C-terminal" evidence="12">
    <location>
        <begin position="190"/>
        <end position="355"/>
    </location>
</feature>
<feature type="binding site" evidence="10">
    <location>
        <position position="168"/>
    </location>
    <ligand>
        <name>UDP-N-acetyl-alpha-D-glucosamine</name>
        <dbReference type="ChEBI" id="CHEBI:57705"/>
    </ligand>
</feature>
<proteinExistence type="inferred from homology"/>
<dbReference type="InterPro" id="IPR006009">
    <property type="entry name" value="GlcNAc_MurG"/>
</dbReference>
<dbReference type="GO" id="GO:0005975">
    <property type="term" value="P:carbohydrate metabolic process"/>
    <property type="evidence" value="ECO:0007669"/>
    <property type="project" value="InterPro"/>
</dbReference>
<evidence type="ECO:0000256" key="3">
    <source>
        <dbReference type="ARBA" id="ARBA00022676"/>
    </source>
</evidence>
<feature type="binding site" evidence="10">
    <location>
        <position position="297"/>
    </location>
    <ligand>
        <name>UDP-N-acetyl-alpha-D-glucosamine</name>
        <dbReference type="ChEBI" id="CHEBI:57705"/>
    </ligand>
</feature>
<dbReference type="PANTHER" id="PTHR21015:SF22">
    <property type="entry name" value="GLYCOSYLTRANSFERASE"/>
    <property type="match status" value="1"/>
</dbReference>
<accession>A0A7T5R4M4</accession>
<evidence type="ECO:0000256" key="7">
    <source>
        <dbReference type="ARBA" id="ARBA00023136"/>
    </source>
</evidence>
<dbReference type="EMBL" id="CP066681">
    <property type="protein sequence ID" value="QQG37475.1"/>
    <property type="molecule type" value="Genomic_DNA"/>
</dbReference>
<keyword evidence="5 10" id="KW-0133">Cell shape</keyword>
<dbReference type="GO" id="GO:0051301">
    <property type="term" value="P:cell division"/>
    <property type="evidence" value="ECO:0007669"/>
    <property type="project" value="UniProtKB-KW"/>
</dbReference>
<evidence type="ECO:0000313" key="13">
    <source>
        <dbReference type="EMBL" id="QQG37475.1"/>
    </source>
</evidence>
<comment type="subcellular location">
    <subcellularLocation>
        <location evidence="10">Cell membrane</location>
        <topology evidence="10">Peripheral membrane protein</topology>
        <orientation evidence="10">Cytoplasmic side</orientation>
    </subcellularLocation>
</comment>
<dbReference type="UniPathway" id="UPA00219"/>
<dbReference type="InterPro" id="IPR007235">
    <property type="entry name" value="Glyco_trans_28_C"/>
</dbReference>
<feature type="binding site" evidence="10">
    <location>
        <begin position="15"/>
        <end position="17"/>
    </location>
    <ligand>
        <name>UDP-N-acetyl-alpha-D-glucosamine</name>
        <dbReference type="ChEBI" id="CHEBI:57705"/>
    </ligand>
</feature>
<evidence type="ECO:0000256" key="9">
    <source>
        <dbReference type="ARBA" id="ARBA00023316"/>
    </source>
</evidence>
<gene>
    <name evidence="10 13" type="primary">murG</name>
    <name evidence="13" type="ORF">HYS17_11360</name>
</gene>
<evidence type="ECO:0000259" key="12">
    <source>
        <dbReference type="Pfam" id="PF04101"/>
    </source>
</evidence>
<evidence type="ECO:0000256" key="4">
    <source>
        <dbReference type="ARBA" id="ARBA00022679"/>
    </source>
</evidence>
<dbReference type="InterPro" id="IPR004276">
    <property type="entry name" value="GlycoTrans_28_N"/>
</dbReference>
<dbReference type="Gene3D" id="3.40.50.2000">
    <property type="entry name" value="Glycogen Phosphorylase B"/>
    <property type="match status" value="2"/>
</dbReference>
<evidence type="ECO:0000256" key="1">
    <source>
        <dbReference type="ARBA" id="ARBA00022475"/>
    </source>
</evidence>
<keyword evidence="9 10" id="KW-0961">Cell wall biogenesis/degradation</keyword>
<dbReference type="EC" id="2.4.1.227" evidence="10"/>
<comment type="pathway">
    <text evidence="10">Cell wall biogenesis; peptidoglycan biosynthesis.</text>
</comment>
<keyword evidence="7 10" id="KW-0472">Membrane</keyword>
<keyword evidence="1 10" id="KW-1003">Cell membrane</keyword>
<sequence>MEIRDKLILISAGGTGGHMLPAASLARDLVSRGFRVEVATDWRGHTFEKFFGGLTMHVLKSGTLHQGFIRKLTGPVSLLIGIGQAYRLVDKLKPAVVIGFGGYPSFPSVYVAQNKKIPTILHEQNAVLGRANVVLSKRADRIALSLPHVEGVSDFDSPRIVVTGNPVREEIGRLYALPYPLLQADGPLKIFVMGGSLGARVFSVVVPAALARLPAAQRARIEIIQQCRSEDIEAARDIYTRAGIKARLETFFHDVPEILAATHLVISRSGASTVAEVTTAGRPAIFVPYPHHADQQQKANAETVADQGGAWVMTEEGFTEDALLARIETFLQNPETLFRAAEAARSCGRPDAARRLGNLVVALASGWDHIRSYDLED</sequence>
<evidence type="ECO:0000256" key="8">
    <source>
        <dbReference type="ARBA" id="ARBA00023306"/>
    </source>
</evidence>
<reference evidence="13 14" key="1">
    <citation type="submission" date="2020-07" db="EMBL/GenBank/DDBJ databases">
        <title>Huge and variable diversity of episymbiotic CPR bacteria and DPANN archaea in groundwater ecosystems.</title>
        <authorList>
            <person name="He C.Y."/>
            <person name="Keren R."/>
            <person name="Whittaker M."/>
            <person name="Farag I.F."/>
            <person name="Doudna J."/>
            <person name="Cate J.H.D."/>
            <person name="Banfield J.F."/>
        </authorList>
    </citation>
    <scope>NUCLEOTIDE SEQUENCE [LARGE SCALE GENOMIC DNA]</scope>
    <source>
        <strain evidence="13">NC_groundwater_70_Ag_B-0.1um_54_66</strain>
    </source>
</reference>
<keyword evidence="2 10" id="KW-0132">Cell division</keyword>
<dbReference type="Proteomes" id="UP000595362">
    <property type="component" value="Chromosome"/>
</dbReference>
<evidence type="ECO:0000259" key="11">
    <source>
        <dbReference type="Pfam" id="PF03033"/>
    </source>
</evidence>
<evidence type="ECO:0000256" key="5">
    <source>
        <dbReference type="ARBA" id="ARBA00022960"/>
    </source>
</evidence>
<comment type="caution">
    <text evidence="10">Lacks conserved residue(s) required for the propagation of feature annotation.</text>
</comment>
<dbReference type="GO" id="GO:0009252">
    <property type="term" value="P:peptidoglycan biosynthetic process"/>
    <property type="evidence" value="ECO:0007669"/>
    <property type="project" value="UniProtKB-UniRule"/>
</dbReference>
<keyword evidence="8 10" id="KW-0131">Cell cycle</keyword>
<comment type="catalytic activity">
    <reaction evidence="10">
        <text>di-trans,octa-cis-undecaprenyl diphospho-N-acetyl-alpha-D-muramoyl-L-alanyl-D-glutamyl-meso-2,6-diaminopimeloyl-D-alanyl-D-alanine + UDP-N-acetyl-alpha-D-glucosamine = di-trans,octa-cis-undecaprenyl diphospho-[N-acetyl-alpha-D-glucosaminyl-(1-&gt;4)]-N-acetyl-alpha-D-muramoyl-L-alanyl-D-glutamyl-meso-2,6-diaminopimeloyl-D-alanyl-D-alanine + UDP + H(+)</text>
        <dbReference type="Rhea" id="RHEA:31227"/>
        <dbReference type="ChEBI" id="CHEBI:15378"/>
        <dbReference type="ChEBI" id="CHEBI:57705"/>
        <dbReference type="ChEBI" id="CHEBI:58223"/>
        <dbReference type="ChEBI" id="CHEBI:61387"/>
        <dbReference type="ChEBI" id="CHEBI:61388"/>
        <dbReference type="EC" id="2.4.1.227"/>
    </reaction>
</comment>
<organism evidence="13 14">
    <name type="scientific">Micavibrio aeruginosavorus</name>
    <dbReference type="NCBI Taxonomy" id="349221"/>
    <lineage>
        <taxon>Bacteria</taxon>
        <taxon>Pseudomonadati</taxon>
        <taxon>Bdellovibrionota</taxon>
        <taxon>Bdellovibrionia</taxon>
        <taxon>Bdellovibrionales</taxon>
        <taxon>Pseudobdellovibrionaceae</taxon>
        <taxon>Micavibrio</taxon>
    </lineage>
</organism>
<dbReference type="GO" id="GO:0008360">
    <property type="term" value="P:regulation of cell shape"/>
    <property type="evidence" value="ECO:0007669"/>
    <property type="project" value="UniProtKB-KW"/>
</dbReference>
<dbReference type="AlphaFoldDB" id="A0A7T5R4M4"/>
<evidence type="ECO:0000256" key="6">
    <source>
        <dbReference type="ARBA" id="ARBA00022984"/>
    </source>
</evidence>